<dbReference type="AlphaFoldDB" id="A0A372MIW6"/>
<evidence type="ECO:0000313" key="3">
    <source>
        <dbReference type="EMBL" id="RFU95721.1"/>
    </source>
</evidence>
<comment type="caution">
    <text evidence="3">The sequence shown here is derived from an EMBL/GenBank/DDBJ whole genome shotgun (WGS) entry which is preliminary data.</text>
</comment>
<sequence>MPYHGQIGKVALVGNYIPRQCGIAVFTADLLNALTREQPDMEIWAAVINDQMEGYAYPDQVRFEINQRSITDYRLAADFLNINKVDIVCLQHEFGIFGGTDGAHIIELLENLQAVRVTVLHTVLLEPSPGQLAIIKRIGQLSDKIVVMSAKAKDILQQVYHIHPDKITIIPHGVPDVPFVDPYFYKDRFGLENRQLLLTFGLLSPNKGIETMIDALPRIVKEHPNVIYIVLGATHPHEKKQRGETYRLSLQRKARDLGVSNNILFDDRFVSLPELLEFMGAADVYISPYLNKEQITSGTLAYALGCGKATVSTPYWYAEELLGEGRGMLVPFNDTPAMADAVNELLANEPKRQAMRKKAYTYGRTMIWKEAARNYVSLFQDIKQHQEYRPKSAVISKILGSQPRELPQPKLDHIMRLTDDTGILQHANYIVPDRNYGYCTDDNARALIAVLMYQEVFSESKEITRLTYVYLSFLQDAFNEETGRFRNFMDYTRVWTEKTGSEDSHGRAVWALGEAASMCDQEEIRAFAVSLFKKALPAVGELTSSRAWAFSLKGLYAYQKRYKGDSDVRRMMELLSEKLFALYRQNSQEDWPWVADTVTYANAIIPQAMIISGQALHQEEMLHVGLESLAWLVRIQRDPRGWFVPVGNAGWFQRGGEQARFDQQPIEAYHMIEACHEAYLATMDTAWLDHGVLCMEWFFGRNDLNLSLYNHTTGGCCDGLRPDGVNGNQGAESTLAGIMSLLNMHRMRSRRISAEVAVSDTNGR</sequence>
<dbReference type="SUPFAM" id="SSF53756">
    <property type="entry name" value="UDP-Glycosyltransferase/glycogen phosphorylase"/>
    <property type="match status" value="1"/>
</dbReference>
<feature type="domain" description="Glycosyltransferase subfamily 4-like N-terminal" evidence="2">
    <location>
        <begin position="22"/>
        <end position="174"/>
    </location>
</feature>
<dbReference type="Gene3D" id="3.40.50.2000">
    <property type="entry name" value="Glycogen Phosphorylase B"/>
    <property type="match status" value="2"/>
</dbReference>
<gene>
    <name evidence="3" type="ORF">DYP60_04040</name>
</gene>
<dbReference type="SUPFAM" id="SSF48208">
    <property type="entry name" value="Six-hairpin glycosidases"/>
    <property type="match status" value="1"/>
</dbReference>
<evidence type="ECO:0000259" key="2">
    <source>
        <dbReference type="Pfam" id="PF13439"/>
    </source>
</evidence>
<reference evidence="3 4" key="2">
    <citation type="submission" date="2018-09" db="EMBL/GenBank/DDBJ databases">
        <title>Genome of Sphaerochaeta halotolerans strain 4-11.</title>
        <authorList>
            <person name="Nazina T.N."/>
            <person name="Sokolova D.S."/>
        </authorList>
    </citation>
    <scope>NUCLEOTIDE SEQUENCE [LARGE SCALE GENOMIC DNA]</scope>
    <source>
        <strain evidence="3 4">4-11</strain>
    </source>
</reference>
<dbReference type="PANTHER" id="PTHR12526">
    <property type="entry name" value="GLYCOSYLTRANSFERASE"/>
    <property type="match status" value="1"/>
</dbReference>
<keyword evidence="3" id="KW-0808">Transferase</keyword>
<dbReference type="InterPro" id="IPR001296">
    <property type="entry name" value="Glyco_trans_1"/>
</dbReference>
<dbReference type="InterPro" id="IPR028098">
    <property type="entry name" value="Glyco_trans_4-like_N"/>
</dbReference>
<dbReference type="CDD" id="cd03822">
    <property type="entry name" value="GT4_mannosyltransferase-like"/>
    <property type="match status" value="1"/>
</dbReference>
<dbReference type="InterPro" id="IPR008928">
    <property type="entry name" value="6-hairpin_glycosidase_sf"/>
</dbReference>
<keyword evidence="4" id="KW-1185">Reference proteome</keyword>
<feature type="domain" description="Glycosyl transferase family 1" evidence="1">
    <location>
        <begin position="192"/>
        <end position="360"/>
    </location>
</feature>
<dbReference type="Pfam" id="PF00534">
    <property type="entry name" value="Glycos_transf_1"/>
    <property type="match status" value="1"/>
</dbReference>
<name>A0A372MIW6_9SPIR</name>
<dbReference type="Proteomes" id="UP000264002">
    <property type="component" value="Unassembled WGS sequence"/>
</dbReference>
<dbReference type="PANTHER" id="PTHR12526:SF572">
    <property type="entry name" value="BLL5144 PROTEIN"/>
    <property type="match status" value="1"/>
</dbReference>
<dbReference type="GO" id="GO:0005975">
    <property type="term" value="P:carbohydrate metabolic process"/>
    <property type="evidence" value="ECO:0007669"/>
    <property type="project" value="InterPro"/>
</dbReference>
<evidence type="ECO:0000313" key="4">
    <source>
        <dbReference type="Proteomes" id="UP000264002"/>
    </source>
</evidence>
<dbReference type="Pfam" id="PF13439">
    <property type="entry name" value="Glyco_transf_4"/>
    <property type="match status" value="1"/>
</dbReference>
<proteinExistence type="predicted"/>
<evidence type="ECO:0000259" key="1">
    <source>
        <dbReference type="Pfam" id="PF00534"/>
    </source>
</evidence>
<protein>
    <submittedName>
        <fullName evidence="3">Glycosyltransferase</fullName>
    </submittedName>
</protein>
<organism evidence="3 4">
    <name type="scientific">Sphaerochaeta halotolerans</name>
    <dbReference type="NCBI Taxonomy" id="2293840"/>
    <lineage>
        <taxon>Bacteria</taxon>
        <taxon>Pseudomonadati</taxon>
        <taxon>Spirochaetota</taxon>
        <taxon>Spirochaetia</taxon>
        <taxon>Spirochaetales</taxon>
        <taxon>Sphaerochaetaceae</taxon>
        <taxon>Sphaerochaeta</taxon>
    </lineage>
</organism>
<dbReference type="EMBL" id="QUWK01000003">
    <property type="protein sequence ID" value="RFU95721.1"/>
    <property type="molecule type" value="Genomic_DNA"/>
</dbReference>
<dbReference type="GO" id="GO:0016757">
    <property type="term" value="F:glycosyltransferase activity"/>
    <property type="evidence" value="ECO:0007669"/>
    <property type="project" value="InterPro"/>
</dbReference>
<accession>A0A372MIW6</accession>
<reference evidence="4" key="1">
    <citation type="submission" date="2018-08" db="EMBL/GenBank/DDBJ databases">
        <authorList>
            <person name="Grouzdev D.S."/>
            <person name="Krutkina M.S."/>
        </authorList>
    </citation>
    <scope>NUCLEOTIDE SEQUENCE [LARGE SCALE GENOMIC DNA]</scope>
    <source>
        <strain evidence="4">4-11</strain>
    </source>
</reference>